<dbReference type="PANTHER" id="PTHR32347:SF29">
    <property type="entry name" value="UPF0194 MEMBRANE PROTEIN YBHG"/>
    <property type="match status" value="1"/>
</dbReference>
<reference evidence="6 7" key="1">
    <citation type="submission" date="2019-09" db="EMBL/GenBank/DDBJ databases">
        <title>Whole-genome sequence of the purple sulfur bacterium Thiohalocapsa marina DSM 19078.</title>
        <authorList>
            <person name="Kyndt J.A."/>
            <person name="Meyer T.E."/>
        </authorList>
    </citation>
    <scope>NUCLEOTIDE SEQUENCE [LARGE SCALE GENOMIC DNA]</scope>
    <source>
        <strain evidence="6 7">DSM 19078</strain>
    </source>
</reference>
<dbReference type="GO" id="GO:0042597">
    <property type="term" value="C:periplasmic space"/>
    <property type="evidence" value="ECO:0007669"/>
    <property type="project" value="UniProtKB-SubCell"/>
</dbReference>
<organism evidence="6 7">
    <name type="scientific">Thiohalocapsa marina</name>
    <dbReference type="NCBI Taxonomy" id="424902"/>
    <lineage>
        <taxon>Bacteria</taxon>
        <taxon>Pseudomonadati</taxon>
        <taxon>Pseudomonadota</taxon>
        <taxon>Gammaproteobacteria</taxon>
        <taxon>Chromatiales</taxon>
        <taxon>Chromatiaceae</taxon>
        <taxon>Thiohalocapsa</taxon>
    </lineage>
</organism>
<proteinExistence type="predicted"/>
<evidence type="ECO:0000256" key="1">
    <source>
        <dbReference type="ARBA" id="ARBA00004196"/>
    </source>
</evidence>
<sequence length="360" mass="38413">MPRLKRIRLWGLALLLAVAGGVALYLGLAHSPRHDTERLTLYGNIDLRVVDLAFETSGRLSALLVSEGARVQPGQLLAVLDDRQAALSRDVAQARLDSQRAVLDRLIAGARPEEIAKLRADLEAAATEARNAARRAERSRDLAERKLASPQEYDDARTAAEAAEAHAVAAHAALDLALAGSRAEDISAARAQLAALESELALAGVQFGYTRLHAPASGVVQNRLLEPGDMAAPDRPVFTLALTSPLWARVYLAERDLGRVRPGQPARVYSDSYPGKAYPGWVGYIAPSAEFTPKTVQTTELRADLVYQARVYVCDPDAELRLGMPVTAEIDLAAEPLSAPGCAPGLADGPAGGLDQFGHD</sequence>
<evidence type="ECO:0000313" key="7">
    <source>
        <dbReference type="Proteomes" id="UP000322981"/>
    </source>
</evidence>
<dbReference type="Proteomes" id="UP000322981">
    <property type="component" value="Unassembled WGS sequence"/>
</dbReference>
<dbReference type="Pfam" id="PF25881">
    <property type="entry name" value="HH_YBHG"/>
    <property type="match status" value="1"/>
</dbReference>
<dbReference type="Gene3D" id="1.10.287.470">
    <property type="entry name" value="Helix hairpin bin"/>
    <property type="match status" value="1"/>
</dbReference>
<gene>
    <name evidence="6" type="ORF">F2Q65_15680</name>
</gene>
<evidence type="ECO:0000313" key="6">
    <source>
        <dbReference type="EMBL" id="KAA6183500.1"/>
    </source>
</evidence>
<keyword evidence="7" id="KW-1185">Reference proteome</keyword>
<keyword evidence="2" id="KW-0175">Coiled coil</keyword>
<feature type="region of interest" description="Disordered" evidence="3">
    <location>
        <begin position="131"/>
        <end position="153"/>
    </location>
</feature>
<feature type="compositionally biased region" description="Basic and acidic residues" evidence="3">
    <location>
        <begin position="134"/>
        <end position="147"/>
    </location>
</feature>
<dbReference type="PANTHER" id="PTHR32347">
    <property type="entry name" value="EFFLUX SYSTEM COMPONENT YKNX-RELATED"/>
    <property type="match status" value="1"/>
</dbReference>
<evidence type="ECO:0000256" key="3">
    <source>
        <dbReference type="SAM" id="MobiDB-lite"/>
    </source>
</evidence>
<evidence type="ECO:0000259" key="5">
    <source>
        <dbReference type="Pfam" id="PF25990"/>
    </source>
</evidence>
<dbReference type="Gene3D" id="2.40.30.170">
    <property type="match status" value="1"/>
</dbReference>
<feature type="domain" description="YbhG-like alpha-helical hairpin" evidence="4">
    <location>
        <begin position="91"/>
        <end position="206"/>
    </location>
</feature>
<dbReference type="SUPFAM" id="SSF111369">
    <property type="entry name" value="HlyD-like secretion proteins"/>
    <property type="match status" value="2"/>
</dbReference>
<dbReference type="Gene3D" id="2.40.50.100">
    <property type="match status" value="1"/>
</dbReference>
<dbReference type="InterPro" id="IPR059052">
    <property type="entry name" value="HH_YbhG-like"/>
</dbReference>
<evidence type="ECO:0000256" key="2">
    <source>
        <dbReference type="ARBA" id="ARBA00023054"/>
    </source>
</evidence>
<dbReference type="AlphaFoldDB" id="A0A5M8FHS5"/>
<comment type="subcellular location">
    <subcellularLocation>
        <location evidence="1">Cell envelope</location>
    </subcellularLocation>
</comment>
<protein>
    <submittedName>
        <fullName evidence="6">HlyD family efflux transporter periplasmic adaptor subunit</fullName>
    </submittedName>
</protein>
<dbReference type="OrthoDB" id="9813967at2"/>
<accession>A0A5M8FHS5</accession>
<dbReference type="InterPro" id="IPR050465">
    <property type="entry name" value="UPF0194_transport"/>
</dbReference>
<dbReference type="InterPro" id="IPR058636">
    <property type="entry name" value="Beta-barrel_YknX"/>
</dbReference>
<dbReference type="RefSeq" id="WP_150094353.1">
    <property type="nucleotide sequence ID" value="NZ_VWXX01000032.1"/>
</dbReference>
<feature type="domain" description="YknX-like beta-barrel" evidence="5">
    <location>
        <begin position="252"/>
        <end position="330"/>
    </location>
</feature>
<dbReference type="Pfam" id="PF25990">
    <property type="entry name" value="Beta-barrel_YknX"/>
    <property type="match status" value="1"/>
</dbReference>
<comment type="caution">
    <text evidence="6">The sequence shown here is derived from an EMBL/GenBank/DDBJ whole genome shotgun (WGS) entry which is preliminary data.</text>
</comment>
<name>A0A5M8FHS5_9GAMM</name>
<dbReference type="EMBL" id="VWXX01000032">
    <property type="protein sequence ID" value="KAA6183500.1"/>
    <property type="molecule type" value="Genomic_DNA"/>
</dbReference>
<evidence type="ECO:0000259" key="4">
    <source>
        <dbReference type="Pfam" id="PF25881"/>
    </source>
</evidence>